<feature type="region of interest" description="Disordered" evidence="1">
    <location>
        <begin position="22"/>
        <end position="41"/>
    </location>
</feature>
<sequence length="169" mass="20414">MRDNNWENFVNNLLWIFLRKKSKDKEHSPKKKKSSKKYYEKWKRKRIERKERRATGRKEEKRFYKSKRKYDNSDTYHKCGRFGHYARDCKVKEKIKNLYIEENIKDSLYKITLNSDSGKSESEYSGQEESSTSEDLKAPQQEDYMSSEDECLPCQQGMECDKDSEEDDL</sequence>
<dbReference type="InterPro" id="IPR036875">
    <property type="entry name" value="Znf_CCHC_sf"/>
</dbReference>
<dbReference type="GO" id="GO:0008270">
    <property type="term" value="F:zinc ion binding"/>
    <property type="evidence" value="ECO:0007669"/>
    <property type="project" value="InterPro"/>
</dbReference>
<dbReference type="InterPro" id="IPR001878">
    <property type="entry name" value="Znf_CCHC"/>
</dbReference>
<comment type="caution">
    <text evidence="3">The sequence shown here is derived from an EMBL/GenBank/DDBJ whole genome shotgun (WGS) entry which is preliminary data.</text>
</comment>
<organism evidence="3 4">
    <name type="scientific">Solanum commersonii</name>
    <name type="common">Commerson's wild potato</name>
    <name type="synonym">Commerson's nightshade</name>
    <dbReference type="NCBI Taxonomy" id="4109"/>
    <lineage>
        <taxon>Eukaryota</taxon>
        <taxon>Viridiplantae</taxon>
        <taxon>Streptophyta</taxon>
        <taxon>Embryophyta</taxon>
        <taxon>Tracheophyta</taxon>
        <taxon>Spermatophyta</taxon>
        <taxon>Magnoliopsida</taxon>
        <taxon>eudicotyledons</taxon>
        <taxon>Gunneridae</taxon>
        <taxon>Pentapetalae</taxon>
        <taxon>asterids</taxon>
        <taxon>lamiids</taxon>
        <taxon>Solanales</taxon>
        <taxon>Solanaceae</taxon>
        <taxon>Solanoideae</taxon>
        <taxon>Solaneae</taxon>
        <taxon>Solanum</taxon>
    </lineage>
</organism>
<dbReference type="Pfam" id="PF00098">
    <property type="entry name" value="zf-CCHC"/>
    <property type="match status" value="1"/>
</dbReference>
<evidence type="ECO:0000313" key="4">
    <source>
        <dbReference type="Proteomes" id="UP000824120"/>
    </source>
</evidence>
<dbReference type="OrthoDB" id="1306342at2759"/>
<protein>
    <recommendedName>
        <fullName evidence="2">CCHC-type domain-containing protein</fullName>
    </recommendedName>
</protein>
<evidence type="ECO:0000259" key="2">
    <source>
        <dbReference type="Pfam" id="PF00098"/>
    </source>
</evidence>
<gene>
    <name evidence="3" type="ORF">H5410_004761</name>
</gene>
<feature type="region of interest" description="Disordered" evidence="1">
    <location>
        <begin position="115"/>
        <end position="169"/>
    </location>
</feature>
<proteinExistence type="predicted"/>
<evidence type="ECO:0000256" key="1">
    <source>
        <dbReference type="SAM" id="MobiDB-lite"/>
    </source>
</evidence>
<dbReference type="SUPFAM" id="SSF57756">
    <property type="entry name" value="Retrovirus zinc finger-like domains"/>
    <property type="match status" value="1"/>
</dbReference>
<dbReference type="AlphaFoldDB" id="A0A9J6A649"/>
<dbReference type="GO" id="GO:0003676">
    <property type="term" value="F:nucleic acid binding"/>
    <property type="evidence" value="ECO:0007669"/>
    <property type="project" value="InterPro"/>
</dbReference>
<reference evidence="3 4" key="1">
    <citation type="submission" date="2020-09" db="EMBL/GenBank/DDBJ databases">
        <title>De no assembly of potato wild relative species, Solanum commersonii.</title>
        <authorList>
            <person name="Cho K."/>
        </authorList>
    </citation>
    <scope>NUCLEOTIDE SEQUENCE [LARGE SCALE GENOMIC DNA]</scope>
    <source>
        <strain evidence="3">LZ3.2</strain>
        <tissue evidence="3">Leaf</tissue>
    </source>
</reference>
<dbReference type="EMBL" id="JACXVP010000002">
    <property type="protein sequence ID" value="KAG5619543.1"/>
    <property type="molecule type" value="Genomic_DNA"/>
</dbReference>
<evidence type="ECO:0000313" key="3">
    <source>
        <dbReference type="EMBL" id="KAG5619543.1"/>
    </source>
</evidence>
<feature type="domain" description="CCHC-type" evidence="2">
    <location>
        <begin position="77"/>
        <end position="90"/>
    </location>
</feature>
<dbReference type="Proteomes" id="UP000824120">
    <property type="component" value="Chromosome 2"/>
</dbReference>
<keyword evidence="4" id="KW-1185">Reference proteome</keyword>
<accession>A0A9J6A649</accession>
<name>A0A9J6A649_SOLCO</name>